<keyword evidence="5 10" id="KW-0418">Kinase</keyword>
<comment type="catalytic activity">
    <reaction evidence="8">
        <text>L-seryl-[protein] + ATP = O-phospho-L-seryl-[protein] + ADP + H(+)</text>
        <dbReference type="Rhea" id="RHEA:17989"/>
        <dbReference type="Rhea" id="RHEA-COMP:9863"/>
        <dbReference type="Rhea" id="RHEA-COMP:11604"/>
        <dbReference type="ChEBI" id="CHEBI:15378"/>
        <dbReference type="ChEBI" id="CHEBI:29999"/>
        <dbReference type="ChEBI" id="CHEBI:30616"/>
        <dbReference type="ChEBI" id="CHEBI:83421"/>
        <dbReference type="ChEBI" id="CHEBI:456216"/>
        <dbReference type="EC" id="2.7.11.1"/>
    </reaction>
</comment>
<evidence type="ECO:0000256" key="6">
    <source>
        <dbReference type="ARBA" id="ARBA00022840"/>
    </source>
</evidence>
<evidence type="ECO:0000256" key="5">
    <source>
        <dbReference type="ARBA" id="ARBA00022777"/>
    </source>
</evidence>
<reference evidence="10" key="1">
    <citation type="submission" date="2023-06" db="EMBL/GenBank/DDBJ databases">
        <title>Genome-scale phylogeny and comparative genomics of the fungal order Sordariales.</title>
        <authorList>
            <consortium name="Lawrence Berkeley National Laboratory"/>
            <person name="Hensen N."/>
            <person name="Bonometti L."/>
            <person name="Westerberg I."/>
            <person name="Brannstrom I.O."/>
            <person name="Guillou S."/>
            <person name="Cros-Aarteil S."/>
            <person name="Calhoun S."/>
            <person name="Haridas S."/>
            <person name="Kuo A."/>
            <person name="Mondo S."/>
            <person name="Pangilinan J."/>
            <person name="Riley R."/>
            <person name="Labutti K."/>
            <person name="Andreopoulos B."/>
            <person name="Lipzen A."/>
            <person name="Chen C."/>
            <person name="Yanf M."/>
            <person name="Daum C."/>
            <person name="Ng V."/>
            <person name="Clum A."/>
            <person name="Steindorff A."/>
            <person name="Ohm R."/>
            <person name="Martin F."/>
            <person name="Silar P."/>
            <person name="Natvig D."/>
            <person name="Lalanne C."/>
            <person name="Gautier V."/>
            <person name="Ament-Velasquez S.L."/>
            <person name="Kruys A."/>
            <person name="Hutchinson M.I."/>
            <person name="Powell A.J."/>
            <person name="Barry K."/>
            <person name="Miller A.N."/>
            <person name="Grigoriev I.V."/>
            <person name="Debuchy R."/>
            <person name="Gladieux P."/>
            <person name="Thoren M.H."/>
            <person name="Johannesson H."/>
        </authorList>
    </citation>
    <scope>NUCLEOTIDE SEQUENCE</scope>
    <source>
        <strain evidence="10">SMH2532-1</strain>
    </source>
</reference>
<dbReference type="PROSITE" id="PS50011">
    <property type="entry name" value="PROTEIN_KINASE_DOM"/>
    <property type="match status" value="1"/>
</dbReference>
<gene>
    <name evidence="10" type="ORF">B0T16DRAFT_462201</name>
</gene>
<dbReference type="Proteomes" id="UP001174936">
    <property type="component" value="Unassembled WGS sequence"/>
</dbReference>
<keyword evidence="6" id="KW-0067">ATP-binding</keyword>
<feature type="domain" description="Protein kinase" evidence="9">
    <location>
        <begin position="76"/>
        <end position="415"/>
    </location>
</feature>
<keyword evidence="11" id="KW-1185">Reference proteome</keyword>
<evidence type="ECO:0000256" key="3">
    <source>
        <dbReference type="ARBA" id="ARBA00022679"/>
    </source>
</evidence>
<dbReference type="Gene3D" id="3.30.200.20">
    <property type="entry name" value="Phosphorylase Kinase, domain 1"/>
    <property type="match status" value="1"/>
</dbReference>
<dbReference type="SUPFAM" id="SSF56112">
    <property type="entry name" value="Protein kinase-like (PK-like)"/>
    <property type="match status" value="1"/>
</dbReference>
<evidence type="ECO:0000256" key="4">
    <source>
        <dbReference type="ARBA" id="ARBA00022741"/>
    </source>
</evidence>
<accession>A0AA40CKE3</accession>
<dbReference type="EMBL" id="JAULSV010000006">
    <property type="protein sequence ID" value="KAK0642201.1"/>
    <property type="molecule type" value="Genomic_DNA"/>
</dbReference>
<evidence type="ECO:0000256" key="1">
    <source>
        <dbReference type="ARBA" id="ARBA00012513"/>
    </source>
</evidence>
<dbReference type="SMART" id="SM00220">
    <property type="entry name" value="S_TKc"/>
    <property type="match status" value="1"/>
</dbReference>
<dbReference type="PANTHER" id="PTHR47634">
    <property type="entry name" value="PROTEIN KINASE DOMAIN-CONTAINING PROTEIN-RELATED"/>
    <property type="match status" value="1"/>
</dbReference>
<name>A0AA40CKE3_9PEZI</name>
<evidence type="ECO:0000256" key="7">
    <source>
        <dbReference type="ARBA" id="ARBA00047899"/>
    </source>
</evidence>
<keyword evidence="2" id="KW-0723">Serine/threonine-protein kinase</keyword>
<keyword evidence="4" id="KW-0547">Nucleotide-binding</keyword>
<dbReference type="GO" id="GO:0005524">
    <property type="term" value="F:ATP binding"/>
    <property type="evidence" value="ECO:0007669"/>
    <property type="project" value="UniProtKB-KW"/>
</dbReference>
<dbReference type="GO" id="GO:0000245">
    <property type="term" value="P:spliceosomal complex assembly"/>
    <property type="evidence" value="ECO:0007669"/>
    <property type="project" value="TreeGrafter"/>
</dbReference>
<evidence type="ECO:0000259" key="9">
    <source>
        <dbReference type="PROSITE" id="PS50011"/>
    </source>
</evidence>
<dbReference type="GO" id="GO:0050684">
    <property type="term" value="P:regulation of mRNA processing"/>
    <property type="evidence" value="ECO:0007669"/>
    <property type="project" value="TreeGrafter"/>
</dbReference>
<dbReference type="Gene3D" id="1.10.510.10">
    <property type="entry name" value="Transferase(Phosphotransferase) domain 1"/>
    <property type="match status" value="1"/>
</dbReference>
<dbReference type="InterPro" id="IPR000719">
    <property type="entry name" value="Prot_kinase_dom"/>
</dbReference>
<evidence type="ECO:0000313" key="11">
    <source>
        <dbReference type="Proteomes" id="UP001174936"/>
    </source>
</evidence>
<comment type="caution">
    <text evidence="10">The sequence shown here is derived from an EMBL/GenBank/DDBJ whole genome shotgun (WGS) entry which is preliminary data.</text>
</comment>
<evidence type="ECO:0000256" key="2">
    <source>
        <dbReference type="ARBA" id="ARBA00022527"/>
    </source>
</evidence>
<evidence type="ECO:0000313" key="10">
    <source>
        <dbReference type="EMBL" id="KAK0642201.1"/>
    </source>
</evidence>
<keyword evidence="3" id="KW-0808">Transferase</keyword>
<comment type="catalytic activity">
    <reaction evidence="7">
        <text>L-threonyl-[protein] + ATP = O-phospho-L-threonyl-[protein] + ADP + H(+)</text>
        <dbReference type="Rhea" id="RHEA:46608"/>
        <dbReference type="Rhea" id="RHEA-COMP:11060"/>
        <dbReference type="Rhea" id="RHEA-COMP:11605"/>
        <dbReference type="ChEBI" id="CHEBI:15378"/>
        <dbReference type="ChEBI" id="CHEBI:30013"/>
        <dbReference type="ChEBI" id="CHEBI:30616"/>
        <dbReference type="ChEBI" id="CHEBI:61977"/>
        <dbReference type="ChEBI" id="CHEBI:456216"/>
        <dbReference type="EC" id="2.7.11.1"/>
    </reaction>
</comment>
<dbReference type="AlphaFoldDB" id="A0AA40CKE3"/>
<dbReference type="EC" id="2.7.11.1" evidence="1"/>
<proteinExistence type="predicted"/>
<dbReference type="GO" id="GO:0004674">
    <property type="term" value="F:protein serine/threonine kinase activity"/>
    <property type="evidence" value="ECO:0007669"/>
    <property type="project" value="UniProtKB-KW"/>
</dbReference>
<sequence length="415" mass="46816">MFNPPPPNMCNPPPANMFNPPPANMFNPPPANMHNPPPPTNMLSLHTMPVQDEDFSDYMLKGYHPVHLGDVLHSRYRVFRKLGAGSESTVWLARDEKADRRRYVAVKVLRSIPARIKWKMKRNSHLVMHLSKLLPNDLVHITRHAAIPFQSFVVEGPNGRHLCEVLDEPLGPSLAGFLTSLRPLYGAQQCNCRLYSSGLPPWSAGIARRACCQILHGLDALHRLKIAHRDLHPGNICLALDYNLSEKTENEIQQDIWVPPPKDPTKSLCPNKWQEAPYGNPQASPHSSEWNAANLYRSRMKTELHDSEKLRYVMGSSPLPTSSLFHNRDFRLVVTDLGCAAPFDDCEKDTIFTSNRKYQAPENLLCLPASHAADIFSLGLIFWEIVMLRPFIDQDYTGFDRNGKQLGAIAERLGG</sequence>
<dbReference type="InterPro" id="IPR011009">
    <property type="entry name" value="Kinase-like_dom_sf"/>
</dbReference>
<dbReference type="PANTHER" id="PTHR47634:SF9">
    <property type="entry name" value="PROTEIN KINASE DOMAIN-CONTAINING PROTEIN-RELATED"/>
    <property type="match status" value="1"/>
</dbReference>
<evidence type="ECO:0000256" key="8">
    <source>
        <dbReference type="ARBA" id="ARBA00048679"/>
    </source>
</evidence>
<protein>
    <recommendedName>
        <fullName evidence="1">non-specific serine/threonine protein kinase</fullName>
        <ecNumber evidence="1">2.7.11.1</ecNumber>
    </recommendedName>
</protein>
<dbReference type="InterPro" id="IPR051334">
    <property type="entry name" value="SRPK"/>
</dbReference>
<organism evidence="10 11">
    <name type="scientific">Cercophora newfieldiana</name>
    <dbReference type="NCBI Taxonomy" id="92897"/>
    <lineage>
        <taxon>Eukaryota</taxon>
        <taxon>Fungi</taxon>
        <taxon>Dikarya</taxon>
        <taxon>Ascomycota</taxon>
        <taxon>Pezizomycotina</taxon>
        <taxon>Sordariomycetes</taxon>
        <taxon>Sordariomycetidae</taxon>
        <taxon>Sordariales</taxon>
        <taxon>Lasiosphaeriaceae</taxon>
        <taxon>Cercophora</taxon>
    </lineage>
</organism>